<evidence type="ECO:0000256" key="11">
    <source>
        <dbReference type="ARBA" id="ARBA00023033"/>
    </source>
</evidence>
<sequence length="325" mass="36822">MGWQNASTHMRYGPRFRKHRRFAQQTFNQQAIRHFRSLQHQELGILLNGMVDTPEAFLQSIRRYAAATIMKITYGHDVKSSDDLFVQLAEKAGTATIESGTPAATLVDFLPLMKYVPTWMPGAGFKRNALKCRELVQRMMDVPFQKVKQDMENGIASPSFTSALLEPHIKAGENTLSKEDENDIRGAAGTLYAAAEDTTVSVMHTFILAMLLHPAVFQKAQAEMDQVVGQERLPTFEDLDSLPYLSCVLKEVYRWNVPVPLGLPHRLMEDDVYQGNHIPQGSMVIANIWAMSRNCASPDQFYPERYVEEPDLPDPRNMVFGFGRR</sequence>
<name>A0ABR3JAV7_9AGAR</name>
<reference evidence="15" key="1">
    <citation type="submission" date="2024-06" db="EMBL/GenBank/DDBJ databases">
        <title>Multi-omics analyses provide insights into the biosynthesis of the anticancer antibiotic pleurotin in Hohenbuehelia grisea.</title>
        <authorList>
            <person name="Weaver J.A."/>
            <person name="Alberti F."/>
        </authorList>
    </citation>
    <scope>NUCLEOTIDE SEQUENCE [LARGE SCALE GENOMIC DNA]</scope>
    <source>
        <strain evidence="15">T-177</strain>
    </source>
</reference>
<keyword evidence="7" id="KW-0479">Metal-binding</keyword>
<comment type="similarity">
    <text evidence="4">Belongs to the cytochrome P450 family.</text>
</comment>
<dbReference type="PRINTS" id="PR00463">
    <property type="entry name" value="EP450I"/>
</dbReference>
<accession>A0ABR3JAV7</accession>
<protein>
    <recommendedName>
        <fullName evidence="16">Cytochrome P450</fullName>
    </recommendedName>
</protein>
<dbReference type="InterPro" id="IPR001128">
    <property type="entry name" value="Cyt_P450"/>
</dbReference>
<comment type="cofactor">
    <cofactor evidence="1">
        <name>heme</name>
        <dbReference type="ChEBI" id="CHEBI:30413"/>
    </cofactor>
</comment>
<evidence type="ECO:0000313" key="15">
    <source>
        <dbReference type="Proteomes" id="UP001556367"/>
    </source>
</evidence>
<evidence type="ECO:0000256" key="3">
    <source>
        <dbReference type="ARBA" id="ARBA00005179"/>
    </source>
</evidence>
<evidence type="ECO:0000256" key="7">
    <source>
        <dbReference type="ARBA" id="ARBA00022723"/>
    </source>
</evidence>
<dbReference type="SUPFAM" id="SSF48264">
    <property type="entry name" value="Cytochrome P450"/>
    <property type="match status" value="1"/>
</dbReference>
<evidence type="ECO:0000256" key="8">
    <source>
        <dbReference type="ARBA" id="ARBA00022989"/>
    </source>
</evidence>
<evidence type="ECO:0000313" key="14">
    <source>
        <dbReference type="EMBL" id="KAL0952779.1"/>
    </source>
</evidence>
<evidence type="ECO:0000256" key="9">
    <source>
        <dbReference type="ARBA" id="ARBA00023002"/>
    </source>
</evidence>
<dbReference type="Gene3D" id="1.10.630.10">
    <property type="entry name" value="Cytochrome P450"/>
    <property type="match status" value="1"/>
</dbReference>
<evidence type="ECO:0000256" key="12">
    <source>
        <dbReference type="ARBA" id="ARBA00023136"/>
    </source>
</evidence>
<dbReference type="Pfam" id="PF00067">
    <property type="entry name" value="p450"/>
    <property type="match status" value="1"/>
</dbReference>
<keyword evidence="10" id="KW-0408">Iron</keyword>
<dbReference type="InterPro" id="IPR036396">
    <property type="entry name" value="Cyt_P450_sf"/>
</dbReference>
<evidence type="ECO:0000256" key="2">
    <source>
        <dbReference type="ARBA" id="ARBA00004167"/>
    </source>
</evidence>
<keyword evidence="12" id="KW-0472">Membrane</keyword>
<keyword evidence="9" id="KW-0560">Oxidoreductase</keyword>
<keyword evidence="11" id="KW-0503">Monooxygenase</keyword>
<evidence type="ECO:0000256" key="6">
    <source>
        <dbReference type="ARBA" id="ARBA00022692"/>
    </source>
</evidence>
<dbReference type="InterPro" id="IPR050364">
    <property type="entry name" value="Cytochrome_P450_fung"/>
</dbReference>
<comment type="caution">
    <text evidence="14">The sequence shown here is derived from an EMBL/GenBank/DDBJ whole genome shotgun (WGS) entry which is preliminary data.</text>
</comment>
<dbReference type="InterPro" id="IPR002401">
    <property type="entry name" value="Cyt_P450_E_grp-I"/>
</dbReference>
<evidence type="ECO:0000256" key="10">
    <source>
        <dbReference type="ARBA" id="ARBA00023004"/>
    </source>
</evidence>
<evidence type="ECO:0000256" key="4">
    <source>
        <dbReference type="ARBA" id="ARBA00010617"/>
    </source>
</evidence>
<dbReference type="PANTHER" id="PTHR46300:SF2">
    <property type="entry name" value="CYTOCHROME P450 MONOOXYGENASE ALNH-RELATED"/>
    <property type="match status" value="1"/>
</dbReference>
<organism evidence="14 15">
    <name type="scientific">Hohenbuehelia grisea</name>
    <dbReference type="NCBI Taxonomy" id="104357"/>
    <lineage>
        <taxon>Eukaryota</taxon>
        <taxon>Fungi</taxon>
        <taxon>Dikarya</taxon>
        <taxon>Basidiomycota</taxon>
        <taxon>Agaricomycotina</taxon>
        <taxon>Agaricomycetes</taxon>
        <taxon>Agaricomycetidae</taxon>
        <taxon>Agaricales</taxon>
        <taxon>Pleurotineae</taxon>
        <taxon>Pleurotaceae</taxon>
        <taxon>Hohenbuehelia</taxon>
    </lineage>
</organism>
<evidence type="ECO:0008006" key="16">
    <source>
        <dbReference type="Google" id="ProtNLM"/>
    </source>
</evidence>
<keyword evidence="8" id="KW-1133">Transmembrane helix</keyword>
<dbReference type="Proteomes" id="UP001556367">
    <property type="component" value="Unassembled WGS sequence"/>
</dbReference>
<evidence type="ECO:0000256" key="5">
    <source>
        <dbReference type="ARBA" id="ARBA00022617"/>
    </source>
</evidence>
<keyword evidence="6" id="KW-0812">Transmembrane</keyword>
<keyword evidence="5" id="KW-0349">Heme</keyword>
<comment type="subcellular location">
    <subcellularLocation>
        <location evidence="2">Membrane</location>
        <topology evidence="2">Single-pass membrane protein</topology>
    </subcellularLocation>
</comment>
<keyword evidence="15" id="KW-1185">Reference proteome</keyword>
<dbReference type="CDD" id="cd11065">
    <property type="entry name" value="CYP64-like"/>
    <property type="match status" value="1"/>
</dbReference>
<comment type="pathway">
    <text evidence="3">Secondary metabolite biosynthesis.</text>
</comment>
<dbReference type="PANTHER" id="PTHR46300">
    <property type="entry name" value="P450, PUTATIVE (EUROFUNG)-RELATED-RELATED"/>
    <property type="match status" value="1"/>
</dbReference>
<dbReference type="EMBL" id="JASNQZ010000010">
    <property type="protein sequence ID" value="KAL0952779.1"/>
    <property type="molecule type" value="Genomic_DNA"/>
</dbReference>
<proteinExistence type="inferred from homology"/>
<evidence type="ECO:0000256" key="13">
    <source>
        <dbReference type="ARBA" id="ARBA00023180"/>
    </source>
</evidence>
<evidence type="ECO:0000256" key="1">
    <source>
        <dbReference type="ARBA" id="ARBA00001971"/>
    </source>
</evidence>
<keyword evidence="13" id="KW-0325">Glycoprotein</keyword>
<gene>
    <name evidence="14" type="ORF">HGRIS_007003</name>
</gene>